<name>A0ABP8Z9M3_9ACTN</name>
<evidence type="ECO:0000259" key="1">
    <source>
        <dbReference type="Pfam" id="PF26035"/>
    </source>
</evidence>
<accession>A0ABP8Z9M3</accession>
<feature type="domain" description="DUF8185" evidence="2">
    <location>
        <begin position="107"/>
        <end position="227"/>
    </location>
</feature>
<protein>
    <submittedName>
        <fullName evidence="3">Uncharacterized protein</fullName>
    </submittedName>
</protein>
<gene>
    <name evidence="3" type="ORF">GCM10023217_21430</name>
</gene>
<dbReference type="Proteomes" id="UP001500822">
    <property type="component" value="Unassembled WGS sequence"/>
</dbReference>
<organism evidence="3 4">
    <name type="scientific">Gordonia alkaliphila</name>
    <dbReference type="NCBI Taxonomy" id="1053547"/>
    <lineage>
        <taxon>Bacteria</taxon>
        <taxon>Bacillati</taxon>
        <taxon>Actinomycetota</taxon>
        <taxon>Actinomycetes</taxon>
        <taxon>Mycobacteriales</taxon>
        <taxon>Gordoniaceae</taxon>
        <taxon>Gordonia</taxon>
    </lineage>
</organism>
<feature type="domain" description="DUF8010" evidence="1">
    <location>
        <begin position="8"/>
        <end position="103"/>
    </location>
</feature>
<dbReference type="Pfam" id="PF26572">
    <property type="entry name" value="DUF8185"/>
    <property type="match status" value="1"/>
</dbReference>
<evidence type="ECO:0000313" key="3">
    <source>
        <dbReference type="EMBL" id="GAA4750642.1"/>
    </source>
</evidence>
<sequence length="233" mass="24634">MTESAAATRGLTLASPEDRGDTAAFVARAVRVDDSGVLRLRRRDDGLVGLWVRTGFDVLATRAVFGSLEPTDVVADVGAVSASLAAGDDVVALGFALPAAWRGALPGSDGFVHVDDIPARELIALARKGSQVAREESGALGPASSLLDQTVLTASRDDTPDERAEITMRAVFALTSMGFVRDGDGREITEDSPLTAIAEGEPVRVRMSPAWIRVDARYGSVYQRRARLGLSLL</sequence>
<evidence type="ECO:0000259" key="2">
    <source>
        <dbReference type="Pfam" id="PF26572"/>
    </source>
</evidence>
<dbReference type="EMBL" id="BAABIE010000009">
    <property type="protein sequence ID" value="GAA4750642.1"/>
    <property type="molecule type" value="Genomic_DNA"/>
</dbReference>
<keyword evidence="4" id="KW-1185">Reference proteome</keyword>
<dbReference type="Pfam" id="PF26035">
    <property type="entry name" value="DUF8010"/>
    <property type="match status" value="1"/>
</dbReference>
<dbReference type="RefSeq" id="WP_345313500.1">
    <property type="nucleotide sequence ID" value="NZ_BAABIE010000009.1"/>
</dbReference>
<evidence type="ECO:0000313" key="4">
    <source>
        <dbReference type="Proteomes" id="UP001500822"/>
    </source>
</evidence>
<proteinExistence type="predicted"/>
<comment type="caution">
    <text evidence="3">The sequence shown here is derived from an EMBL/GenBank/DDBJ whole genome shotgun (WGS) entry which is preliminary data.</text>
</comment>
<dbReference type="InterPro" id="IPR058498">
    <property type="entry name" value="DUF8185"/>
</dbReference>
<dbReference type="InterPro" id="IPR058323">
    <property type="entry name" value="DUF8010"/>
</dbReference>
<reference evidence="4" key="1">
    <citation type="journal article" date="2019" name="Int. J. Syst. Evol. Microbiol.">
        <title>The Global Catalogue of Microorganisms (GCM) 10K type strain sequencing project: providing services to taxonomists for standard genome sequencing and annotation.</title>
        <authorList>
            <consortium name="The Broad Institute Genomics Platform"/>
            <consortium name="The Broad Institute Genome Sequencing Center for Infectious Disease"/>
            <person name="Wu L."/>
            <person name="Ma J."/>
        </authorList>
    </citation>
    <scope>NUCLEOTIDE SEQUENCE [LARGE SCALE GENOMIC DNA]</scope>
    <source>
        <strain evidence="4">JCM 18077</strain>
    </source>
</reference>